<name>A0ABV8T2K6_9GAMM</name>
<comment type="caution">
    <text evidence="4">The sequence shown here is derived from an EMBL/GenBank/DDBJ whole genome shotgun (WGS) entry which is preliminary data.</text>
</comment>
<dbReference type="PANTHER" id="PTHR32347:SF27">
    <property type="entry name" value="RND EFFLUX PUMP MEMBRANE FUSION PROTEIN BARREL-SANDWICH DOMAIN-CONTAINING PROTEIN"/>
    <property type="match status" value="1"/>
</dbReference>
<dbReference type="PANTHER" id="PTHR32347">
    <property type="entry name" value="EFFLUX SYSTEM COMPONENT YKNX-RELATED"/>
    <property type="match status" value="1"/>
</dbReference>
<proteinExistence type="predicted"/>
<keyword evidence="2 3" id="KW-0175">Coiled coil</keyword>
<dbReference type="RefSeq" id="WP_380605002.1">
    <property type="nucleotide sequence ID" value="NZ_JBHSDU010000015.1"/>
</dbReference>
<dbReference type="Gene3D" id="2.40.30.170">
    <property type="match status" value="1"/>
</dbReference>
<evidence type="ECO:0000313" key="5">
    <source>
        <dbReference type="Proteomes" id="UP001595904"/>
    </source>
</evidence>
<keyword evidence="5" id="KW-1185">Reference proteome</keyword>
<accession>A0ABV8T2K6</accession>
<dbReference type="InterPro" id="IPR014315">
    <property type="entry name" value="ABC_heterocyst_DevB"/>
</dbReference>
<gene>
    <name evidence="4" type="ORF">ACFPN2_33805</name>
</gene>
<organism evidence="4 5">
    <name type="scientific">Steroidobacter flavus</name>
    <dbReference type="NCBI Taxonomy" id="1842136"/>
    <lineage>
        <taxon>Bacteria</taxon>
        <taxon>Pseudomonadati</taxon>
        <taxon>Pseudomonadota</taxon>
        <taxon>Gammaproteobacteria</taxon>
        <taxon>Steroidobacterales</taxon>
        <taxon>Steroidobacteraceae</taxon>
        <taxon>Steroidobacter</taxon>
    </lineage>
</organism>
<evidence type="ECO:0000256" key="3">
    <source>
        <dbReference type="SAM" id="Coils"/>
    </source>
</evidence>
<evidence type="ECO:0000313" key="4">
    <source>
        <dbReference type="EMBL" id="MFC4314098.1"/>
    </source>
</evidence>
<sequence>MKLASESRLYRRVRVGLCVGLALVATIPFGSRWISKSEATAKAEFDPAASAQPRPVTAPGRIRPRDGIVTIAAPAAAVGVAIVGELHVSEGDWVERDQILAVSKGRDELEADLAASERRIDVAQAKLIALKSGGKREDIQALQAELQSEEASLAQIESDTRRAAQLNAERVVSDAALEAQRARLSVAKRVLEAKRARLQGLSSVRPADVAVAAAELSAAKADAESARTKLASQYVRAPSAGRVLRIHAYPGQAIGAEGLLSFAQTDEMFVDAEVVEHDIARIRTGQTARVTGDSLATPLEGTVDRIGFLVGAREVFAIDPTAFADSRIVHVLIRMKDPAAVERLINARVTVEIES</sequence>
<dbReference type="SUPFAM" id="SSF111369">
    <property type="entry name" value="HlyD-like secretion proteins"/>
    <property type="match status" value="1"/>
</dbReference>
<comment type="subcellular location">
    <subcellularLocation>
        <location evidence="1">Cell envelope</location>
    </subcellularLocation>
</comment>
<evidence type="ECO:0000256" key="2">
    <source>
        <dbReference type="ARBA" id="ARBA00023054"/>
    </source>
</evidence>
<dbReference type="Proteomes" id="UP001595904">
    <property type="component" value="Unassembled WGS sequence"/>
</dbReference>
<dbReference type="InterPro" id="IPR050465">
    <property type="entry name" value="UPF0194_transport"/>
</dbReference>
<protein>
    <submittedName>
        <fullName evidence="4">HlyD family efflux transporter periplasmic adaptor subunit</fullName>
    </submittedName>
</protein>
<reference evidence="5" key="1">
    <citation type="journal article" date="2019" name="Int. J. Syst. Evol. Microbiol.">
        <title>The Global Catalogue of Microorganisms (GCM) 10K type strain sequencing project: providing services to taxonomists for standard genome sequencing and annotation.</title>
        <authorList>
            <consortium name="The Broad Institute Genomics Platform"/>
            <consortium name="The Broad Institute Genome Sequencing Center for Infectious Disease"/>
            <person name="Wu L."/>
            <person name="Ma J."/>
        </authorList>
    </citation>
    <scope>NUCLEOTIDE SEQUENCE [LARGE SCALE GENOMIC DNA]</scope>
    <source>
        <strain evidence="5">CGMCC 1.10759</strain>
    </source>
</reference>
<dbReference type="NCBIfam" id="TIGR02971">
    <property type="entry name" value="heterocyst_DevB"/>
    <property type="match status" value="1"/>
</dbReference>
<feature type="coiled-coil region" evidence="3">
    <location>
        <begin position="106"/>
        <end position="159"/>
    </location>
</feature>
<evidence type="ECO:0000256" key="1">
    <source>
        <dbReference type="ARBA" id="ARBA00004196"/>
    </source>
</evidence>
<dbReference type="EMBL" id="JBHSDU010000015">
    <property type="protein sequence ID" value="MFC4314098.1"/>
    <property type="molecule type" value="Genomic_DNA"/>
</dbReference>